<dbReference type="AlphaFoldDB" id="A0A0R1NL84"/>
<name>A0A0R1NL84_9LACO</name>
<sequence>MTEWQIQLKISAIRTRRLLILPRYDDVFNPNGYQSENYRRLNQAYQTKMTDRFNRRQIDYPIKQLQFEAETVKLTSIMSQQQYLKLQSFVEAFPTAQKSGPSPVVGKDAYQSMILYRRYQLFDSTQYVIRSPLGFGYTVSKYITITSIPTIGQPNHDIQVSITINPNRFLNSLDEPLVSLLIERILPMLIAPQLSELELTLDMPLIMNNFHILMGGAPGTKQQVTQELNSHQEYELSQITYINPEGTRQLTVSDKFRSLLANQLIVADTNYISAREAEYYRDQASAQQFLTRIALKVSTPDAVMRYMKNHEWLMRDVSVDYRDNSGVSRFEGTDYATHGKDFRRSFNRMLTYRLKSVQSRLRQLPYLPREVWQNK</sequence>
<protein>
    <submittedName>
        <fullName evidence="1">Uncharacterized protein</fullName>
    </submittedName>
</protein>
<proteinExistence type="predicted"/>
<keyword evidence="2" id="KW-1185">Reference proteome</keyword>
<organism evidence="1 2">
    <name type="scientific">Lentilactobacillus kisonensis DSM 19906 = JCM 15041</name>
    <dbReference type="NCBI Taxonomy" id="1423766"/>
    <lineage>
        <taxon>Bacteria</taxon>
        <taxon>Bacillati</taxon>
        <taxon>Bacillota</taxon>
        <taxon>Bacilli</taxon>
        <taxon>Lactobacillales</taxon>
        <taxon>Lactobacillaceae</taxon>
        <taxon>Lentilactobacillus</taxon>
    </lineage>
</organism>
<reference evidence="1 2" key="1">
    <citation type="journal article" date="2015" name="Genome Announc.">
        <title>Expanding the biotechnology potential of lactobacilli through comparative genomics of 213 strains and associated genera.</title>
        <authorList>
            <person name="Sun Z."/>
            <person name="Harris H.M."/>
            <person name="McCann A."/>
            <person name="Guo C."/>
            <person name="Argimon S."/>
            <person name="Zhang W."/>
            <person name="Yang X."/>
            <person name="Jeffery I.B."/>
            <person name="Cooney J.C."/>
            <person name="Kagawa T.F."/>
            <person name="Liu W."/>
            <person name="Song Y."/>
            <person name="Salvetti E."/>
            <person name="Wrobel A."/>
            <person name="Rasinkangas P."/>
            <person name="Parkhill J."/>
            <person name="Rea M.C."/>
            <person name="O'Sullivan O."/>
            <person name="Ritari J."/>
            <person name="Douillard F.P."/>
            <person name="Paul Ross R."/>
            <person name="Yang R."/>
            <person name="Briner A.E."/>
            <person name="Felis G.E."/>
            <person name="de Vos W.M."/>
            <person name="Barrangou R."/>
            <person name="Klaenhammer T.R."/>
            <person name="Caufield P.W."/>
            <person name="Cui Y."/>
            <person name="Zhang H."/>
            <person name="O'Toole P.W."/>
        </authorList>
    </citation>
    <scope>NUCLEOTIDE SEQUENCE [LARGE SCALE GENOMIC DNA]</scope>
    <source>
        <strain evidence="1 2">DSM 19906</strain>
    </source>
</reference>
<dbReference type="EMBL" id="AZEB01000016">
    <property type="protein sequence ID" value="KRL21230.1"/>
    <property type="molecule type" value="Genomic_DNA"/>
</dbReference>
<gene>
    <name evidence="1" type="ORF">FC98_GL000818</name>
</gene>
<evidence type="ECO:0000313" key="1">
    <source>
        <dbReference type="EMBL" id="KRL21230.1"/>
    </source>
</evidence>
<comment type="caution">
    <text evidence="1">The sequence shown here is derived from an EMBL/GenBank/DDBJ whole genome shotgun (WGS) entry which is preliminary data.</text>
</comment>
<accession>A0A0R1NL84</accession>
<dbReference type="PATRIC" id="fig|1423766.4.peg.837"/>
<dbReference type="Proteomes" id="UP000051439">
    <property type="component" value="Unassembled WGS sequence"/>
</dbReference>
<evidence type="ECO:0000313" key="2">
    <source>
        <dbReference type="Proteomes" id="UP000051439"/>
    </source>
</evidence>